<feature type="region of interest" description="Disordered" evidence="14">
    <location>
        <begin position="298"/>
        <end position="446"/>
    </location>
</feature>
<keyword evidence="16" id="KW-1185">Reference proteome</keyword>
<reference evidence="16" key="1">
    <citation type="submission" date="2016-02" db="EMBL/GenBank/DDBJ databases">
        <title>Draft genome sequence of Microdochium bolleyi, a fungal endophyte of beachgrass.</title>
        <authorList>
            <consortium name="DOE Joint Genome Institute"/>
            <person name="David A.S."/>
            <person name="May G."/>
            <person name="Haridas S."/>
            <person name="Lim J."/>
            <person name="Wang M."/>
            <person name="Labutti K."/>
            <person name="Lipzen A."/>
            <person name="Barry K."/>
            <person name="Grigoriev I.V."/>
        </authorList>
    </citation>
    <scope>NUCLEOTIDE SEQUENCE [LARGE SCALE GENOMIC DNA]</scope>
    <source>
        <strain evidence="16">J235TASD1</strain>
    </source>
</reference>
<accession>A0A136J754</accession>
<evidence type="ECO:0000256" key="3">
    <source>
        <dbReference type="ARBA" id="ARBA00022490"/>
    </source>
</evidence>
<proteinExistence type="inferred from homology"/>
<dbReference type="InterPro" id="IPR002495">
    <property type="entry name" value="Glyco_trans_8"/>
</dbReference>
<evidence type="ECO:0000313" key="16">
    <source>
        <dbReference type="Proteomes" id="UP000070501"/>
    </source>
</evidence>
<dbReference type="AlphaFoldDB" id="A0A136J754"/>
<feature type="region of interest" description="Disordered" evidence="14">
    <location>
        <begin position="522"/>
        <end position="572"/>
    </location>
</feature>
<evidence type="ECO:0000256" key="4">
    <source>
        <dbReference type="ARBA" id="ARBA00022679"/>
    </source>
</evidence>
<dbReference type="CDD" id="cd02537">
    <property type="entry name" value="GT8_Glycogenin"/>
    <property type="match status" value="1"/>
</dbReference>
<comment type="cofactor">
    <cofactor evidence="1">
        <name>Mn(2+)</name>
        <dbReference type="ChEBI" id="CHEBI:29035"/>
    </cofactor>
</comment>
<dbReference type="Pfam" id="PF01501">
    <property type="entry name" value="Glyco_transf_8"/>
    <property type="match status" value="1"/>
</dbReference>
<dbReference type="EMBL" id="KQ964248">
    <property type="protein sequence ID" value="KXJ92846.1"/>
    <property type="molecule type" value="Genomic_DNA"/>
</dbReference>
<evidence type="ECO:0000256" key="11">
    <source>
        <dbReference type="ARBA" id="ARBA00050886"/>
    </source>
</evidence>
<protein>
    <recommendedName>
        <fullName evidence="10">glycogenin glucosyltransferase</fullName>
        <ecNumber evidence="10">2.4.1.186</ecNumber>
    </recommendedName>
</protein>
<keyword evidence="5" id="KW-0479">Metal-binding</keyword>
<dbReference type="EC" id="2.4.1.186" evidence="10"/>
<evidence type="ECO:0000256" key="6">
    <source>
        <dbReference type="ARBA" id="ARBA00023056"/>
    </source>
</evidence>
<evidence type="ECO:0000256" key="8">
    <source>
        <dbReference type="ARBA" id="ARBA00023211"/>
    </source>
</evidence>
<dbReference type="InterPro" id="IPR029044">
    <property type="entry name" value="Nucleotide-diphossugar_trans"/>
</dbReference>
<dbReference type="SUPFAM" id="SSF53448">
    <property type="entry name" value="Nucleotide-diphospho-sugar transferases"/>
    <property type="match status" value="1"/>
</dbReference>
<evidence type="ECO:0000256" key="5">
    <source>
        <dbReference type="ARBA" id="ARBA00022723"/>
    </source>
</evidence>
<gene>
    <name evidence="15" type="ORF">Micbo1qcDRAFT_173993</name>
</gene>
<dbReference type="GO" id="GO:0005978">
    <property type="term" value="P:glycogen biosynthetic process"/>
    <property type="evidence" value="ECO:0007669"/>
    <property type="project" value="UniProtKB-KW"/>
</dbReference>
<dbReference type="Proteomes" id="UP000070501">
    <property type="component" value="Unassembled WGS sequence"/>
</dbReference>
<keyword evidence="8" id="KW-0464">Manganese</keyword>
<name>A0A136J754_9PEZI</name>
<keyword evidence="6" id="KW-0320">Glycogen biosynthesis</keyword>
<evidence type="ECO:0000256" key="2">
    <source>
        <dbReference type="ARBA" id="ARBA00004496"/>
    </source>
</evidence>
<dbReference type="InterPro" id="IPR050587">
    <property type="entry name" value="GNT1/Glycosyltrans_8"/>
</dbReference>
<feature type="compositionally biased region" description="Low complexity" evidence="14">
    <location>
        <begin position="753"/>
        <end position="762"/>
    </location>
</feature>
<dbReference type="Gene3D" id="3.90.550.10">
    <property type="entry name" value="Spore Coat Polysaccharide Biosynthesis Protein SpsA, Chain A"/>
    <property type="match status" value="1"/>
</dbReference>
<feature type="region of interest" description="Disordered" evidence="14">
    <location>
        <begin position="477"/>
        <end position="501"/>
    </location>
</feature>
<comment type="function">
    <text evidence="13">Self-glucosylating initiator of glycogen synthesis. It catalyzes the formation of a short alpha (1,4)-glucosyl chain covalently attached via a glucose 1-O-tyrosyl linkage to internal tyrosine residues and these chains act as primers for the elongation reaction catalyzed by glycogen synthase.</text>
</comment>
<evidence type="ECO:0000256" key="13">
    <source>
        <dbReference type="ARBA" id="ARBA00057883"/>
    </source>
</evidence>
<keyword evidence="3" id="KW-0963">Cytoplasm</keyword>
<feature type="region of interest" description="Disordered" evidence="14">
    <location>
        <begin position="595"/>
        <end position="762"/>
    </location>
</feature>
<keyword evidence="4 15" id="KW-0808">Transferase</keyword>
<evidence type="ECO:0000256" key="9">
    <source>
        <dbReference type="ARBA" id="ARBA00038162"/>
    </source>
</evidence>
<comment type="catalytic activity">
    <reaction evidence="12">
        <text>L-tyrosyl-[glycogenin] + UDP-alpha-D-glucose = alpha-D-glucosyl-L-tyrosyl-[glycogenin] + UDP + H(+)</text>
        <dbReference type="Rhea" id="RHEA:23360"/>
        <dbReference type="Rhea" id="RHEA-COMP:14604"/>
        <dbReference type="Rhea" id="RHEA-COMP:14605"/>
        <dbReference type="ChEBI" id="CHEBI:15378"/>
        <dbReference type="ChEBI" id="CHEBI:46858"/>
        <dbReference type="ChEBI" id="CHEBI:58223"/>
        <dbReference type="ChEBI" id="CHEBI:58885"/>
        <dbReference type="ChEBI" id="CHEBI:140573"/>
        <dbReference type="EC" id="2.4.1.186"/>
    </reaction>
</comment>
<comment type="catalytic activity">
    <reaction evidence="11">
        <text>[1,4-alpha-D-glucosyl](n)-L-tyrosyl-[glycogenin] + UDP-alpha-D-glucose = [1,4-alpha-D-glucosyl](n+1)-L-tyrosyl-[glycogenin] + UDP + H(+)</text>
        <dbReference type="Rhea" id="RHEA:56560"/>
        <dbReference type="Rhea" id="RHEA-COMP:14606"/>
        <dbReference type="Rhea" id="RHEA-COMP:14607"/>
        <dbReference type="ChEBI" id="CHEBI:15378"/>
        <dbReference type="ChEBI" id="CHEBI:58223"/>
        <dbReference type="ChEBI" id="CHEBI:58885"/>
        <dbReference type="ChEBI" id="CHEBI:140574"/>
        <dbReference type="EC" id="2.4.1.186"/>
    </reaction>
</comment>
<sequence>MAARAADDDDEVYATLLLNDAYLPGALVLAHSLRDAGTTRKLAVLVTLDTVSAGVITQLQTVYDHIIPVPRIQNSQPANLHLMNRADLHSAFTKINLWKQTQYRKIVYIDADVVAYRAPDELFGIPHAFSAAPDIGWPDLFNSGVMVLTPNMGDFYAMLAMAERNISFDGADQGLLNMHFKNTYNRISFTYNVTPSAHYQYLPAYRHFQSSINMVHFIGAEKPWFQGRDVSHGSGSPFNEMTGRWWAVYDRHYREAKYTSTVPTSSTTAGSRPTPELVQYYTKGEWQPKAAVPQLIGEQHGDRSHDHGPRQHHESAQHSDYPQHHYLSQDPTTPQTVSRSSEPQHDYHDHQRERDVHQGSVATETGASAVTVSTSPPSNLAGTETEARIEQVPEQQGLPPPQASEPESEPEPESKPQPAPFQPTFSSWDAQRHAPPPDSKPEAANFPVMTYEMSSDFTPFVAPARYPSPPKGMWYEVPKEPPAPPSQKPKPIFPWETNQARPSRVFPDDVLQESKEVPEALTLDTSTSEISESLASRPSTESIITGASTVDQDSKPITPATPTIQITPSDPWTSYTRSNAWDEMPEIDRYVDAIHRHRRSRSRQSPGQIALPGLGDDTEQVPGQRRRSTRLTDFPGEDERPSLPVTPAPIRRAKFWGVDGPDPVEGDSDPLLPTADGVPTQTDWNPVEQLQKLAKQQSDVLLQKLGDQRRDSSDLPPRSLPFGSEDLTSPTYVPHGPQSPGSMTSPTDRDTTPRATPRPQAF</sequence>
<dbReference type="PANTHER" id="PTHR11183">
    <property type="entry name" value="GLYCOGENIN SUBFAMILY MEMBER"/>
    <property type="match status" value="1"/>
</dbReference>
<evidence type="ECO:0000313" key="15">
    <source>
        <dbReference type="EMBL" id="KXJ92846.1"/>
    </source>
</evidence>
<feature type="compositionally biased region" description="Polar residues" evidence="14">
    <location>
        <begin position="523"/>
        <end position="551"/>
    </location>
</feature>
<feature type="compositionally biased region" description="Pro residues" evidence="14">
    <location>
        <begin position="480"/>
        <end position="492"/>
    </location>
</feature>
<evidence type="ECO:0000256" key="14">
    <source>
        <dbReference type="SAM" id="MobiDB-lite"/>
    </source>
</evidence>
<evidence type="ECO:0000256" key="1">
    <source>
        <dbReference type="ARBA" id="ARBA00001936"/>
    </source>
</evidence>
<feature type="compositionally biased region" description="Basic and acidic residues" evidence="14">
    <location>
        <begin position="342"/>
        <end position="357"/>
    </location>
</feature>
<feature type="compositionally biased region" description="Polar residues" evidence="14">
    <location>
        <begin position="329"/>
        <end position="341"/>
    </location>
</feature>
<keyword evidence="7" id="KW-0325">Glycoprotein</keyword>
<dbReference type="GO" id="GO:0008466">
    <property type="term" value="F:glycogenin glucosyltransferase activity"/>
    <property type="evidence" value="ECO:0007669"/>
    <property type="project" value="UniProtKB-EC"/>
</dbReference>
<comment type="subcellular location">
    <subcellularLocation>
        <location evidence="2">Cytoplasm</location>
    </subcellularLocation>
</comment>
<dbReference type="STRING" id="196109.A0A136J754"/>
<feature type="compositionally biased region" description="Low complexity" evidence="14">
    <location>
        <begin position="556"/>
        <end position="568"/>
    </location>
</feature>
<dbReference type="GO" id="GO:0005737">
    <property type="term" value="C:cytoplasm"/>
    <property type="evidence" value="ECO:0007669"/>
    <property type="project" value="UniProtKB-SubCell"/>
</dbReference>
<comment type="similarity">
    <text evidence="9">Belongs to the glycosyltransferase 8 family. Glycogenin subfamily.</text>
</comment>
<dbReference type="FunFam" id="3.90.550.10:FF:000092">
    <property type="entry name" value="Glycogenin 2"/>
    <property type="match status" value="1"/>
</dbReference>
<feature type="compositionally biased region" description="Polar residues" evidence="14">
    <location>
        <begin position="360"/>
        <end position="382"/>
    </location>
</feature>
<dbReference type="OrthoDB" id="2014201at2759"/>
<evidence type="ECO:0000256" key="7">
    <source>
        <dbReference type="ARBA" id="ARBA00023180"/>
    </source>
</evidence>
<dbReference type="InParanoid" id="A0A136J754"/>
<organism evidence="15 16">
    <name type="scientific">Microdochium bolleyi</name>
    <dbReference type="NCBI Taxonomy" id="196109"/>
    <lineage>
        <taxon>Eukaryota</taxon>
        <taxon>Fungi</taxon>
        <taxon>Dikarya</taxon>
        <taxon>Ascomycota</taxon>
        <taxon>Pezizomycotina</taxon>
        <taxon>Sordariomycetes</taxon>
        <taxon>Xylariomycetidae</taxon>
        <taxon>Xylariales</taxon>
        <taxon>Microdochiaceae</taxon>
        <taxon>Microdochium</taxon>
    </lineage>
</organism>
<feature type="compositionally biased region" description="Basic and acidic residues" evidence="14">
    <location>
        <begin position="299"/>
        <end position="323"/>
    </location>
</feature>
<evidence type="ECO:0000256" key="10">
    <source>
        <dbReference type="ARBA" id="ARBA00038934"/>
    </source>
</evidence>
<evidence type="ECO:0000256" key="12">
    <source>
        <dbReference type="ARBA" id="ARBA00052293"/>
    </source>
</evidence>
<dbReference type="GO" id="GO:0046872">
    <property type="term" value="F:metal ion binding"/>
    <property type="evidence" value="ECO:0007669"/>
    <property type="project" value="UniProtKB-KW"/>
</dbReference>